<dbReference type="SMART" id="SM00327">
    <property type="entry name" value="VWA"/>
    <property type="match status" value="1"/>
</dbReference>
<evidence type="ECO:0000256" key="1">
    <source>
        <dbReference type="SAM" id="MobiDB-lite"/>
    </source>
</evidence>
<dbReference type="Pfam" id="PF00092">
    <property type="entry name" value="VWA"/>
    <property type="match status" value="1"/>
</dbReference>
<dbReference type="InterPro" id="IPR002035">
    <property type="entry name" value="VWF_A"/>
</dbReference>
<feature type="region of interest" description="Disordered" evidence="1">
    <location>
        <begin position="78"/>
        <end position="107"/>
    </location>
</feature>
<feature type="domain" description="VWFA" evidence="2">
    <location>
        <begin position="158"/>
        <end position="331"/>
    </location>
</feature>
<protein>
    <recommendedName>
        <fullName evidence="2">VWFA domain-containing protein</fullName>
    </recommendedName>
</protein>
<feature type="compositionally biased region" description="Low complexity" evidence="1">
    <location>
        <begin position="88"/>
        <end position="102"/>
    </location>
</feature>
<dbReference type="PANTHER" id="PTHR10579">
    <property type="entry name" value="CALCIUM-ACTIVATED CHLORIDE CHANNEL REGULATOR"/>
    <property type="match status" value="1"/>
</dbReference>
<evidence type="ECO:0000259" key="2">
    <source>
        <dbReference type="PROSITE" id="PS50234"/>
    </source>
</evidence>
<dbReference type="Gene3D" id="3.40.50.410">
    <property type="entry name" value="von Willebrand factor, type A domain"/>
    <property type="match status" value="1"/>
</dbReference>
<dbReference type="PROSITE" id="PS50234">
    <property type="entry name" value="VWFA"/>
    <property type="match status" value="1"/>
</dbReference>
<reference evidence="3" key="1">
    <citation type="submission" date="2021-01" db="EMBL/GenBank/DDBJ databases">
        <authorList>
            <person name="Corre E."/>
            <person name="Pelletier E."/>
            <person name="Niang G."/>
            <person name="Scheremetjew M."/>
            <person name="Finn R."/>
            <person name="Kale V."/>
            <person name="Holt S."/>
            <person name="Cochrane G."/>
            <person name="Meng A."/>
            <person name="Brown T."/>
            <person name="Cohen L."/>
        </authorList>
    </citation>
    <scope>NUCLEOTIDE SEQUENCE</scope>
    <source>
        <strain evidence="3">RCC3387</strain>
    </source>
</reference>
<dbReference type="SUPFAM" id="SSF53300">
    <property type="entry name" value="vWA-like"/>
    <property type="match status" value="1"/>
</dbReference>
<feature type="region of interest" description="Disordered" evidence="1">
    <location>
        <begin position="1"/>
        <end position="39"/>
    </location>
</feature>
<sequence length="569" mass="60029">MGSFVSTEAPPSPTSPPSPAAPSPWAAQPQAAHPQGMALQATAPALMQAPVQAPVQAPWQAPMQAPWLPAAQLAVPPAPLSFQDDDPIAPAAGAAAASQAQPEPEVRAAGPLTIDARVEYRALPRGRAQDVFGIVTLQAAAAPPAAAGAADEPRQPMDLICVLDVSGSMSGEKLRLVQGAVRFVADESRPEDRLSLVTFNTSARRELRLRRMDGAGKNDANIAALRLKAGGGTSIASGLETALQVAEARRHRNPVSAILLLTDGQDSYGGSHARFGPLLARAQRAGCALYAFGFGRDHDSQLLSTIAEQAKTPFTFVEDVDGIGAAFAGAIGGIASVAAQRIEVTLQCNAELKQLHTHFESSVAGGRATVSIPDMLAGERRDVLVEMTVPAHAGADEEETLLLEASARYWDLAARGAAQTPAAQMRLRRTCEGEPQPEQEPDAEVTAQRHRVEVAQTLQAAASHGDAGRFGEAQQVLQAHEQRLRASPGGMTPISENLALELEDARNRMGSRSSWEAGGSAEVRDAMQMHSMQRTTNLNCSRATTTKKCSKSMYLTSAQSSWISKSKRG</sequence>
<feature type="region of interest" description="Disordered" evidence="1">
    <location>
        <begin position="421"/>
        <end position="447"/>
    </location>
</feature>
<dbReference type="AlphaFoldDB" id="A0A6U9UDT7"/>
<feature type="compositionally biased region" description="Pro residues" evidence="1">
    <location>
        <begin position="10"/>
        <end position="22"/>
    </location>
</feature>
<proteinExistence type="predicted"/>
<dbReference type="InterPro" id="IPR051266">
    <property type="entry name" value="CLCR"/>
</dbReference>
<gene>
    <name evidence="3" type="ORF">BRAN1462_LOCUS43471</name>
</gene>
<dbReference type="EMBL" id="HBGW01068252">
    <property type="protein sequence ID" value="CAD9617399.1"/>
    <property type="molecule type" value="Transcribed_RNA"/>
</dbReference>
<accession>A0A6U9UDT7</accession>
<evidence type="ECO:0000313" key="3">
    <source>
        <dbReference type="EMBL" id="CAD9617399.1"/>
    </source>
</evidence>
<feature type="compositionally biased region" description="Low complexity" evidence="1">
    <location>
        <begin position="23"/>
        <end position="35"/>
    </location>
</feature>
<name>A0A6U9UDT7_9DINO</name>
<dbReference type="PANTHER" id="PTHR10579:SF43">
    <property type="entry name" value="ZINC FINGER (C3HC4-TYPE RING FINGER) FAMILY PROTEIN"/>
    <property type="match status" value="1"/>
</dbReference>
<dbReference type="InterPro" id="IPR036465">
    <property type="entry name" value="vWFA_dom_sf"/>
</dbReference>
<organism evidence="3">
    <name type="scientific">Zooxanthella nutricula</name>
    <dbReference type="NCBI Taxonomy" id="1333877"/>
    <lineage>
        <taxon>Eukaryota</taxon>
        <taxon>Sar</taxon>
        <taxon>Alveolata</taxon>
        <taxon>Dinophyceae</taxon>
        <taxon>Peridiniales</taxon>
        <taxon>Peridiniales incertae sedis</taxon>
        <taxon>Zooxanthella</taxon>
    </lineage>
</organism>